<feature type="region of interest" description="Disordered" evidence="1">
    <location>
        <begin position="1"/>
        <end position="56"/>
    </location>
</feature>
<dbReference type="OrthoDB" id="1106148at2759"/>
<feature type="compositionally biased region" description="Low complexity" evidence="1">
    <location>
        <begin position="19"/>
        <end position="32"/>
    </location>
</feature>
<comment type="caution">
    <text evidence="2">The sequence shown here is derived from an EMBL/GenBank/DDBJ whole genome shotgun (WGS) entry which is preliminary data.</text>
</comment>
<protein>
    <submittedName>
        <fullName evidence="2">Coiled-coil-helix-coiled-coil-helix domain-containing protein 2</fullName>
    </submittedName>
</protein>
<dbReference type="PANTHER" id="PTHR13523">
    <property type="entry name" value="COILED-COIL-HELIX-COILED-COIL-HELIX DOMAIN CONTAINING 2/NUR77"/>
    <property type="match status" value="1"/>
</dbReference>
<reference evidence="2 3" key="1">
    <citation type="submission" date="2015-12" db="EMBL/GenBank/DDBJ databases">
        <title>The genome of Folsomia candida.</title>
        <authorList>
            <person name="Faddeeva A."/>
            <person name="Derks M.F."/>
            <person name="Anvar Y."/>
            <person name="Smit S."/>
            <person name="Van Straalen N."/>
            <person name="Roelofs D."/>
        </authorList>
    </citation>
    <scope>NUCLEOTIDE SEQUENCE [LARGE SCALE GENOMIC DNA]</scope>
    <source>
        <strain evidence="2 3">VU population</strain>
        <tissue evidence="2">Whole body</tissue>
    </source>
</reference>
<evidence type="ECO:0000313" key="2">
    <source>
        <dbReference type="EMBL" id="OXA43820.1"/>
    </source>
</evidence>
<dbReference type="AlphaFoldDB" id="A0A226DFB4"/>
<sequence>MPRSGSGSRGGYRGPAMGSRSYSTGRPSSSSSSPPPYRPPNKTPSTPSNVGQPSLMRQMGAVAGGVVAGNLIASAILGSARVPPEVSCSENGTCTGISEDDPCAMELKKFVECAYQAQEITACDGYNTLLKECRLYQERHGKR</sequence>
<evidence type="ECO:0000256" key="1">
    <source>
        <dbReference type="SAM" id="MobiDB-lite"/>
    </source>
</evidence>
<gene>
    <name evidence="2" type="ORF">Fcan01_21573</name>
</gene>
<name>A0A226DFB4_FOLCA</name>
<accession>A0A226DFB4</accession>
<dbReference type="InterPro" id="IPR055304">
    <property type="entry name" value="CHCHD2/10-like"/>
</dbReference>
<dbReference type="Proteomes" id="UP000198287">
    <property type="component" value="Unassembled WGS sequence"/>
</dbReference>
<dbReference type="PANTHER" id="PTHR13523:SF2">
    <property type="entry name" value="COILED-COIL-HELIX-COILED-COIL-HELIX DOMAIN CONTAINING 2, ISOFORM A-RELATED"/>
    <property type="match status" value="1"/>
</dbReference>
<dbReference type="STRING" id="158441.A0A226DFB4"/>
<keyword evidence="3" id="KW-1185">Reference proteome</keyword>
<dbReference type="GO" id="GO:0005634">
    <property type="term" value="C:nucleus"/>
    <property type="evidence" value="ECO:0007669"/>
    <property type="project" value="TreeGrafter"/>
</dbReference>
<proteinExistence type="predicted"/>
<dbReference type="EMBL" id="LNIX01000021">
    <property type="protein sequence ID" value="OXA43820.1"/>
    <property type="molecule type" value="Genomic_DNA"/>
</dbReference>
<organism evidence="2 3">
    <name type="scientific">Folsomia candida</name>
    <name type="common">Springtail</name>
    <dbReference type="NCBI Taxonomy" id="158441"/>
    <lineage>
        <taxon>Eukaryota</taxon>
        <taxon>Metazoa</taxon>
        <taxon>Ecdysozoa</taxon>
        <taxon>Arthropoda</taxon>
        <taxon>Hexapoda</taxon>
        <taxon>Collembola</taxon>
        <taxon>Entomobryomorpha</taxon>
        <taxon>Isotomoidea</taxon>
        <taxon>Isotomidae</taxon>
        <taxon>Proisotominae</taxon>
        <taxon>Folsomia</taxon>
    </lineage>
</organism>
<evidence type="ECO:0000313" key="3">
    <source>
        <dbReference type="Proteomes" id="UP000198287"/>
    </source>
</evidence>
<dbReference type="GO" id="GO:0007005">
    <property type="term" value="P:mitochondrion organization"/>
    <property type="evidence" value="ECO:0007669"/>
    <property type="project" value="InterPro"/>
</dbReference>
<feature type="compositionally biased region" description="Pro residues" evidence="1">
    <location>
        <begin position="33"/>
        <end position="42"/>
    </location>
</feature>
<dbReference type="GO" id="GO:0005739">
    <property type="term" value="C:mitochondrion"/>
    <property type="evidence" value="ECO:0007669"/>
    <property type="project" value="TreeGrafter"/>
</dbReference>